<protein>
    <submittedName>
        <fullName evidence="1">Uncharacterized protein</fullName>
    </submittedName>
</protein>
<dbReference type="EMBL" id="LQYI01000162">
    <property type="protein sequence ID" value="KYC60666.1"/>
    <property type="molecule type" value="Genomic_DNA"/>
</dbReference>
<gene>
    <name evidence="1" type="ORF">B4099_1419</name>
</gene>
<sequence length="45" mass="5192">MAPGLLFLFYYKRAKAGRKRIDEVFSDCPGIAFHRAEFTRAGQKK</sequence>
<evidence type="ECO:0000313" key="2">
    <source>
        <dbReference type="Proteomes" id="UP000075304"/>
    </source>
</evidence>
<comment type="caution">
    <text evidence="1">The sequence shown here is derived from an EMBL/GenBank/DDBJ whole genome shotgun (WGS) entry which is preliminary data.</text>
</comment>
<evidence type="ECO:0000313" key="1">
    <source>
        <dbReference type="EMBL" id="KYC60666.1"/>
    </source>
</evidence>
<proteinExistence type="predicted"/>
<name>A0A150JTY0_HEYCO</name>
<dbReference type="PATRIC" id="fig|1398.25.peg.1458"/>
<organism evidence="1 2">
    <name type="scientific">Heyndrickxia coagulans</name>
    <name type="common">Weizmannia coagulans</name>
    <dbReference type="NCBI Taxonomy" id="1398"/>
    <lineage>
        <taxon>Bacteria</taxon>
        <taxon>Bacillati</taxon>
        <taxon>Bacillota</taxon>
        <taxon>Bacilli</taxon>
        <taxon>Bacillales</taxon>
        <taxon>Bacillaceae</taxon>
        <taxon>Heyndrickxia</taxon>
    </lineage>
</organism>
<reference evidence="1 2" key="1">
    <citation type="submission" date="2016-01" db="EMBL/GenBank/DDBJ databases">
        <title>Genome Sequences of Twelve Sporeforming Bacillus Species Isolated from Foods.</title>
        <authorList>
            <person name="Berendsen E.M."/>
            <person name="Wells-Bennik M.H."/>
            <person name="Krawcyk A.O."/>
            <person name="De Jong A."/>
            <person name="Holsappel S."/>
            <person name="Eijlander R.T."/>
            <person name="Kuipers O.P."/>
        </authorList>
    </citation>
    <scope>NUCLEOTIDE SEQUENCE [LARGE SCALE GENOMIC DNA]</scope>
    <source>
        <strain evidence="1 2">B4099</strain>
    </source>
</reference>
<dbReference type="AlphaFoldDB" id="A0A150JTY0"/>
<dbReference type="Proteomes" id="UP000075304">
    <property type="component" value="Unassembled WGS sequence"/>
</dbReference>
<accession>A0A150JTY0</accession>